<feature type="domain" description="Flagellin C-terminal" evidence="1">
    <location>
        <begin position="259"/>
        <end position="336"/>
    </location>
</feature>
<proteinExistence type="predicted"/>
<accession>A0ABV3XRV2</accession>
<dbReference type="RefSeq" id="WP_125408283.1">
    <property type="nucleotide sequence ID" value="NZ_JBEHHI010000001.1"/>
</dbReference>
<evidence type="ECO:0000259" key="1">
    <source>
        <dbReference type="Pfam" id="PF00700"/>
    </source>
</evidence>
<keyword evidence="2" id="KW-0969">Cilium</keyword>
<keyword evidence="2" id="KW-0966">Cell projection</keyword>
<evidence type="ECO:0000313" key="3">
    <source>
        <dbReference type="Proteomes" id="UP001560019"/>
    </source>
</evidence>
<dbReference type="EMBL" id="JBEHHI010000001">
    <property type="protein sequence ID" value="MEX5727929.1"/>
    <property type="molecule type" value="Genomic_DNA"/>
</dbReference>
<keyword evidence="2" id="KW-0282">Flagellum</keyword>
<sequence>MSFQSIGDLSRSLQMRQHHALLQTRLARLTDEVASGETADPAGRLRGQFAPLAAIDRSLALLDVYDISAASAGGLAAAMTTSLDALGARLGGTGAELLQAASASDNAALRAVGAGAEAGFGQAVAALNAQIAGRSVFAGEAAGAAALAPAEEILGALATAVAGETTVAGLQAAVDTWFDTPGGGFDTLAYRGGAAAAGGMRLSDTQSFALDVTAADPALRAGLKALATAALLADGGVIGGDLDAQAALARQSGAQALGAVGGVAELQARIGTAEAEIETIHAENTAQRDALALARAALVDVDPYDTATALTETETQLSALYAVTARLARLSLTAYL</sequence>
<gene>
    <name evidence="2" type="ORF">Ga0609869_001282</name>
</gene>
<dbReference type="Proteomes" id="UP001560019">
    <property type="component" value="Unassembled WGS sequence"/>
</dbReference>
<keyword evidence="3" id="KW-1185">Reference proteome</keyword>
<dbReference type="Pfam" id="PF00700">
    <property type="entry name" value="Flagellin_C"/>
    <property type="match status" value="1"/>
</dbReference>
<organism evidence="2 3">
    <name type="scientific">Rhodovulum iodosum</name>
    <dbReference type="NCBI Taxonomy" id="68291"/>
    <lineage>
        <taxon>Bacteria</taxon>
        <taxon>Pseudomonadati</taxon>
        <taxon>Pseudomonadota</taxon>
        <taxon>Alphaproteobacteria</taxon>
        <taxon>Rhodobacterales</taxon>
        <taxon>Paracoccaceae</taxon>
        <taxon>Rhodovulum</taxon>
    </lineage>
</organism>
<name>A0ABV3XRV2_9RHOB</name>
<dbReference type="InterPro" id="IPR046358">
    <property type="entry name" value="Flagellin_C"/>
</dbReference>
<evidence type="ECO:0000313" key="2">
    <source>
        <dbReference type="EMBL" id="MEX5727929.1"/>
    </source>
</evidence>
<comment type="caution">
    <text evidence="2">The sequence shown here is derived from an EMBL/GenBank/DDBJ whole genome shotgun (WGS) entry which is preliminary data.</text>
</comment>
<reference evidence="2 3" key="1">
    <citation type="submission" date="2024-06" db="EMBL/GenBank/DDBJ databases">
        <title>Genome of Rhodovulum iodosum, a marine photoferrotroph.</title>
        <authorList>
            <person name="Bianchini G."/>
            <person name="Nikeleit V."/>
            <person name="Kappler A."/>
            <person name="Bryce C."/>
            <person name="Sanchez-Baracaldo P."/>
        </authorList>
    </citation>
    <scope>NUCLEOTIDE SEQUENCE [LARGE SCALE GENOMIC DNA]</scope>
    <source>
        <strain evidence="2 3">UT/N1</strain>
    </source>
</reference>
<protein>
    <submittedName>
        <fullName evidence="2">Flagellar hook-associated protein 3 FlgL</fullName>
    </submittedName>
</protein>
<dbReference type="SUPFAM" id="SSF64518">
    <property type="entry name" value="Phase 1 flagellin"/>
    <property type="match status" value="1"/>
</dbReference>